<dbReference type="Proteomes" id="UP001497623">
    <property type="component" value="Unassembled WGS sequence"/>
</dbReference>
<feature type="chain" id="PRO_5043864491" description="Secreted protein" evidence="1">
    <location>
        <begin position="20"/>
        <end position="95"/>
    </location>
</feature>
<feature type="signal peptide" evidence="1">
    <location>
        <begin position="1"/>
        <end position="19"/>
    </location>
</feature>
<dbReference type="EMBL" id="CAXKWB010035732">
    <property type="protein sequence ID" value="CAL4147127.1"/>
    <property type="molecule type" value="Genomic_DNA"/>
</dbReference>
<organism evidence="2 3">
    <name type="scientific">Meganyctiphanes norvegica</name>
    <name type="common">Northern krill</name>
    <name type="synonym">Thysanopoda norvegica</name>
    <dbReference type="NCBI Taxonomy" id="48144"/>
    <lineage>
        <taxon>Eukaryota</taxon>
        <taxon>Metazoa</taxon>
        <taxon>Ecdysozoa</taxon>
        <taxon>Arthropoda</taxon>
        <taxon>Crustacea</taxon>
        <taxon>Multicrustacea</taxon>
        <taxon>Malacostraca</taxon>
        <taxon>Eumalacostraca</taxon>
        <taxon>Eucarida</taxon>
        <taxon>Euphausiacea</taxon>
        <taxon>Euphausiidae</taxon>
        <taxon>Meganyctiphanes</taxon>
    </lineage>
</organism>
<reference evidence="2 3" key="1">
    <citation type="submission" date="2024-05" db="EMBL/GenBank/DDBJ databases">
        <authorList>
            <person name="Wallberg A."/>
        </authorList>
    </citation>
    <scope>NUCLEOTIDE SEQUENCE [LARGE SCALE GENOMIC DNA]</scope>
</reference>
<gene>
    <name evidence="2" type="ORF">MNOR_LOCUS29983</name>
</gene>
<accession>A0AAV2RZQ7</accession>
<evidence type="ECO:0000313" key="3">
    <source>
        <dbReference type="Proteomes" id="UP001497623"/>
    </source>
</evidence>
<protein>
    <recommendedName>
        <fullName evidence="4">Secreted protein</fullName>
    </recommendedName>
</protein>
<proteinExistence type="predicted"/>
<keyword evidence="1" id="KW-0732">Signal</keyword>
<dbReference type="AlphaFoldDB" id="A0AAV2RZQ7"/>
<comment type="caution">
    <text evidence="2">The sequence shown here is derived from an EMBL/GenBank/DDBJ whole genome shotgun (WGS) entry which is preliminary data.</text>
</comment>
<evidence type="ECO:0000256" key="1">
    <source>
        <dbReference type="SAM" id="SignalP"/>
    </source>
</evidence>
<sequence length="95" mass="10376">MVNLSYLISLGIVIAVVVGAPLDGSHRSAPANPSLYYRTDDSSDQLESLSLDGSHRSAPLRVSPSEYDVAARNAPTSNVHTGPEDTRVWRQVWER</sequence>
<evidence type="ECO:0000313" key="2">
    <source>
        <dbReference type="EMBL" id="CAL4147127.1"/>
    </source>
</evidence>
<keyword evidence="3" id="KW-1185">Reference proteome</keyword>
<name>A0AAV2RZQ7_MEGNR</name>
<evidence type="ECO:0008006" key="4">
    <source>
        <dbReference type="Google" id="ProtNLM"/>
    </source>
</evidence>